<keyword evidence="4" id="KW-1185">Reference proteome</keyword>
<dbReference type="Pfam" id="PF03760">
    <property type="entry name" value="LEA_1"/>
    <property type="match status" value="1"/>
</dbReference>
<proteinExistence type="inferred from homology"/>
<dbReference type="InterPro" id="IPR005513">
    <property type="entry name" value="LEA_1"/>
</dbReference>
<dbReference type="PANTHER" id="PTHR33493:SF6">
    <property type="entry name" value="LATE EMBRYOGENESIS ABUNDANT PROTEIN 6"/>
    <property type="match status" value="1"/>
</dbReference>
<reference evidence="3 4" key="1">
    <citation type="submission" date="2018-06" db="EMBL/GenBank/DDBJ databases">
        <title>The Genome of Cuscuta australis (Dodder) Provides Insight into the Evolution of Plant Parasitism.</title>
        <authorList>
            <person name="Liu H."/>
        </authorList>
    </citation>
    <scope>NUCLEOTIDE SEQUENCE [LARGE SCALE GENOMIC DNA]</scope>
    <source>
        <strain evidence="4">cv. Yunnan</strain>
        <tissue evidence="3">Vines</tissue>
    </source>
</reference>
<evidence type="ECO:0000313" key="3">
    <source>
        <dbReference type="EMBL" id="RAL52103.1"/>
    </source>
</evidence>
<name>A0A328E6L6_9ASTE</name>
<accession>A0A328E6L6</accession>
<comment type="similarity">
    <text evidence="1">Belongs to the LEA type 1 family.</text>
</comment>
<feature type="region of interest" description="Disordered" evidence="2">
    <location>
        <begin position="28"/>
        <end position="135"/>
    </location>
</feature>
<organism evidence="3 4">
    <name type="scientific">Cuscuta australis</name>
    <dbReference type="NCBI Taxonomy" id="267555"/>
    <lineage>
        <taxon>Eukaryota</taxon>
        <taxon>Viridiplantae</taxon>
        <taxon>Streptophyta</taxon>
        <taxon>Embryophyta</taxon>
        <taxon>Tracheophyta</taxon>
        <taxon>Spermatophyta</taxon>
        <taxon>Magnoliopsida</taxon>
        <taxon>eudicotyledons</taxon>
        <taxon>Gunneridae</taxon>
        <taxon>Pentapetalae</taxon>
        <taxon>asterids</taxon>
        <taxon>lamiids</taxon>
        <taxon>Solanales</taxon>
        <taxon>Convolvulaceae</taxon>
        <taxon>Cuscuteae</taxon>
        <taxon>Cuscuta</taxon>
        <taxon>Cuscuta subgen. Grammica</taxon>
        <taxon>Cuscuta sect. Cleistogrammica</taxon>
    </lineage>
</organism>
<dbReference type="PANTHER" id="PTHR33493">
    <property type="entry name" value="LATE EMBRYOGENESIS ABUNDANT PROTEIN 6-RELATED"/>
    <property type="match status" value="1"/>
</dbReference>
<feature type="compositionally biased region" description="Basic and acidic residues" evidence="2">
    <location>
        <begin position="28"/>
        <end position="72"/>
    </location>
</feature>
<dbReference type="GO" id="GO:0009793">
    <property type="term" value="P:embryo development ending in seed dormancy"/>
    <property type="evidence" value="ECO:0007669"/>
    <property type="project" value="InterPro"/>
</dbReference>
<evidence type="ECO:0000313" key="4">
    <source>
        <dbReference type="Proteomes" id="UP000249390"/>
    </source>
</evidence>
<evidence type="ECO:0000256" key="1">
    <source>
        <dbReference type="ARBA" id="ARBA00010975"/>
    </source>
</evidence>
<dbReference type="AlphaFoldDB" id="A0A328E6L6"/>
<evidence type="ECO:0000256" key="2">
    <source>
        <dbReference type="SAM" id="MobiDB-lite"/>
    </source>
</evidence>
<protein>
    <submittedName>
        <fullName evidence="3">Uncharacterized protein</fullName>
    </submittedName>
</protein>
<dbReference type="Proteomes" id="UP000249390">
    <property type="component" value="Unassembled WGS sequence"/>
</dbReference>
<gene>
    <name evidence="3" type="ORF">DM860_014930</name>
</gene>
<feature type="compositionally biased region" description="Low complexity" evidence="2">
    <location>
        <begin position="106"/>
        <end position="119"/>
    </location>
</feature>
<comment type="caution">
    <text evidence="3">The sequence shown here is derived from an EMBL/GenBank/DDBJ whole genome shotgun (WGS) entry which is preliminary data.</text>
</comment>
<dbReference type="EMBL" id="NQVE01000040">
    <property type="protein sequence ID" value="RAL52103.1"/>
    <property type="molecule type" value="Genomic_DNA"/>
</dbReference>
<sequence>MDSVKQKVSNTASVAKQHLDILAAKSDEKVEKARARTEEEKEIAEERRKAKEAEAKMKLHEAKARHATEKLQAKQAHLPPPAASAATHHHTHGGGVLGGHGHQETAVDAVVPPAGSAAPSYPLGGHTHGYTTRNI</sequence>